<reference evidence="1 2" key="1">
    <citation type="submission" date="2023-03" db="EMBL/GenBank/DDBJ databases">
        <title>Genome insight into feeding habits of ladybird beetles.</title>
        <authorList>
            <person name="Li H.-S."/>
            <person name="Huang Y.-H."/>
            <person name="Pang H."/>
        </authorList>
    </citation>
    <scope>NUCLEOTIDE SEQUENCE [LARGE SCALE GENOMIC DNA]</scope>
    <source>
        <strain evidence="1">SYSU_2023b</strain>
        <tissue evidence="1">Whole body</tissue>
    </source>
</reference>
<accession>A0AAW1UEE6</accession>
<dbReference type="AlphaFoldDB" id="A0AAW1UEE6"/>
<evidence type="ECO:0000313" key="2">
    <source>
        <dbReference type="Proteomes" id="UP001431783"/>
    </source>
</evidence>
<comment type="caution">
    <text evidence="1">The sequence shown here is derived from an EMBL/GenBank/DDBJ whole genome shotgun (WGS) entry which is preliminary data.</text>
</comment>
<proteinExistence type="predicted"/>
<sequence>MARWLSAHNLNIQWFPPSANYTFKVMAFVKWAATVLPPASINRREFISSSCSIGASFKWVRIHAKEVVLSFSVNLIIQNKTIIIGVNESVLEMRNFRCYCSFTLHAGGVVLFQSSRNELRYNLNKTK</sequence>
<evidence type="ECO:0000313" key="1">
    <source>
        <dbReference type="EMBL" id="KAK9879126.1"/>
    </source>
</evidence>
<gene>
    <name evidence="1" type="ORF">WA026_003970</name>
</gene>
<dbReference type="Proteomes" id="UP001431783">
    <property type="component" value="Unassembled WGS sequence"/>
</dbReference>
<organism evidence="1 2">
    <name type="scientific">Henosepilachna vigintioctopunctata</name>
    <dbReference type="NCBI Taxonomy" id="420089"/>
    <lineage>
        <taxon>Eukaryota</taxon>
        <taxon>Metazoa</taxon>
        <taxon>Ecdysozoa</taxon>
        <taxon>Arthropoda</taxon>
        <taxon>Hexapoda</taxon>
        <taxon>Insecta</taxon>
        <taxon>Pterygota</taxon>
        <taxon>Neoptera</taxon>
        <taxon>Endopterygota</taxon>
        <taxon>Coleoptera</taxon>
        <taxon>Polyphaga</taxon>
        <taxon>Cucujiformia</taxon>
        <taxon>Coccinelloidea</taxon>
        <taxon>Coccinellidae</taxon>
        <taxon>Epilachninae</taxon>
        <taxon>Epilachnini</taxon>
        <taxon>Henosepilachna</taxon>
    </lineage>
</organism>
<keyword evidence="2" id="KW-1185">Reference proteome</keyword>
<dbReference type="EMBL" id="JARQZJ010000061">
    <property type="protein sequence ID" value="KAK9879126.1"/>
    <property type="molecule type" value="Genomic_DNA"/>
</dbReference>
<protein>
    <submittedName>
        <fullName evidence="1">Uncharacterized protein</fullName>
    </submittedName>
</protein>
<name>A0AAW1UEE6_9CUCU</name>